<organism evidence="1 2">
    <name type="scientific">Vitis vinifera</name>
    <name type="common">Grape</name>
    <dbReference type="NCBI Taxonomy" id="29760"/>
    <lineage>
        <taxon>Eukaryota</taxon>
        <taxon>Viridiplantae</taxon>
        <taxon>Streptophyta</taxon>
        <taxon>Embryophyta</taxon>
        <taxon>Tracheophyta</taxon>
        <taxon>Spermatophyta</taxon>
        <taxon>Magnoliopsida</taxon>
        <taxon>eudicotyledons</taxon>
        <taxon>Gunneridae</taxon>
        <taxon>Pentapetalae</taxon>
        <taxon>rosids</taxon>
        <taxon>Vitales</taxon>
        <taxon>Vitaceae</taxon>
        <taxon>Viteae</taxon>
        <taxon>Vitis</taxon>
    </lineage>
</organism>
<gene>
    <name evidence="1" type="ordered locus">VIT_17s0000g07410</name>
</gene>
<dbReference type="Proteomes" id="UP000009183">
    <property type="component" value="Chromosome 17"/>
</dbReference>
<name>D7SI02_VITVI</name>
<dbReference type="PANTHER" id="PTHR46922">
    <property type="entry name" value="DHHA1 DOMAIN PROTEIN"/>
    <property type="match status" value="1"/>
</dbReference>
<evidence type="ECO:0000313" key="1">
    <source>
        <dbReference type="EMBL" id="CBI15112.3"/>
    </source>
</evidence>
<dbReference type="HOGENOM" id="CLU_2417670_0_0_1"/>
<dbReference type="PANTHER" id="PTHR46922:SF3">
    <property type="entry name" value="HEAT SHOCK PROTEIN"/>
    <property type="match status" value="1"/>
</dbReference>
<keyword evidence="2" id="KW-1185">Reference proteome</keyword>
<proteinExistence type="predicted"/>
<dbReference type="AlphaFoldDB" id="D7SI02"/>
<protein>
    <submittedName>
        <fullName evidence="1">Uncharacterized protein</fullName>
    </submittedName>
</protein>
<evidence type="ECO:0000313" key="2">
    <source>
        <dbReference type="Proteomes" id="UP000009183"/>
    </source>
</evidence>
<reference evidence="2" key="1">
    <citation type="journal article" date="2007" name="Nature">
        <title>The grapevine genome sequence suggests ancestral hexaploidization in major angiosperm phyla.</title>
        <authorList>
            <consortium name="The French-Italian Public Consortium for Grapevine Genome Characterization."/>
            <person name="Jaillon O."/>
            <person name="Aury J.-M."/>
            <person name="Noel B."/>
            <person name="Policriti A."/>
            <person name="Clepet C."/>
            <person name="Casagrande A."/>
            <person name="Choisne N."/>
            <person name="Aubourg S."/>
            <person name="Vitulo N."/>
            <person name="Jubin C."/>
            <person name="Vezzi A."/>
            <person name="Legeai F."/>
            <person name="Hugueney P."/>
            <person name="Dasilva C."/>
            <person name="Horner D."/>
            <person name="Mica E."/>
            <person name="Jublot D."/>
            <person name="Poulain J."/>
            <person name="Bruyere C."/>
            <person name="Billault A."/>
            <person name="Segurens B."/>
            <person name="Gouyvenoux M."/>
            <person name="Ugarte E."/>
            <person name="Cattonaro F."/>
            <person name="Anthouard V."/>
            <person name="Vico V."/>
            <person name="Del Fabbro C."/>
            <person name="Alaux M."/>
            <person name="Di Gaspero G."/>
            <person name="Dumas V."/>
            <person name="Felice N."/>
            <person name="Paillard S."/>
            <person name="Juman I."/>
            <person name="Moroldo M."/>
            <person name="Scalabrin S."/>
            <person name="Canaguier A."/>
            <person name="Le Clainche I."/>
            <person name="Malacrida G."/>
            <person name="Durand E."/>
            <person name="Pesole G."/>
            <person name="Laucou V."/>
            <person name="Chatelet P."/>
            <person name="Merdinoglu D."/>
            <person name="Delledonne M."/>
            <person name="Pezzotti M."/>
            <person name="Lecharny A."/>
            <person name="Scarpelli C."/>
            <person name="Artiguenave F."/>
            <person name="Pe M.E."/>
            <person name="Valle G."/>
            <person name="Morgante M."/>
            <person name="Caboche M."/>
            <person name="Adam-Blondon A.-F."/>
            <person name="Weissenbach J."/>
            <person name="Quetier F."/>
            <person name="Wincker P."/>
        </authorList>
    </citation>
    <scope>NUCLEOTIDE SEQUENCE [LARGE SCALE GENOMIC DNA]</scope>
    <source>
        <strain evidence="2">cv. Pinot noir / PN40024</strain>
    </source>
</reference>
<dbReference type="InParanoid" id="D7SI02"/>
<dbReference type="PaxDb" id="29760-VIT_17s0000g07410.t01"/>
<dbReference type="EMBL" id="FN594950">
    <property type="protein sequence ID" value="CBI15112.3"/>
    <property type="molecule type" value="Genomic_DNA"/>
</dbReference>
<accession>D7SI02</accession>
<sequence length="92" mass="10805">MTWFLSKFGFIYNYFTFENRHPFIIIFIVDFRPIRGVTYMQQNNLKMCLRNTNSAIDTSEVANAYGGGDSPSSSFFIIRMDEYNQWISMNSS</sequence>